<gene>
    <name evidence="2" type="ORF">EPI10_011756</name>
</gene>
<feature type="chain" id="PRO_5022752009" evidence="1">
    <location>
        <begin position="24"/>
        <end position="109"/>
    </location>
</feature>
<accession>A0A5B6WAQ0</accession>
<comment type="caution">
    <text evidence="2">The sequence shown here is derived from an EMBL/GenBank/DDBJ whole genome shotgun (WGS) entry which is preliminary data.</text>
</comment>
<evidence type="ECO:0000313" key="3">
    <source>
        <dbReference type="Proteomes" id="UP000325315"/>
    </source>
</evidence>
<feature type="signal peptide" evidence="1">
    <location>
        <begin position="1"/>
        <end position="23"/>
    </location>
</feature>
<dbReference type="AlphaFoldDB" id="A0A5B6WAQ0"/>
<proteinExistence type="predicted"/>
<organism evidence="2 3">
    <name type="scientific">Gossypium australe</name>
    <dbReference type="NCBI Taxonomy" id="47621"/>
    <lineage>
        <taxon>Eukaryota</taxon>
        <taxon>Viridiplantae</taxon>
        <taxon>Streptophyta</taxon>
        <taxon>Embryophyta</taxon>
        <taxon>Tracheophyta</taxon>
        <taxon>Spermatophyta</taxon>
        <taxon>Magnoliopsida</taxon>
        <taxon>eudicotyledons</taxon>
        <taxon>Gunneridae</taxon>
        <taxon>Pentapetalae</taxon>
        <taxon>rosids</taxon>
        <taxon>malvids</taxon>
        <taxon>Malvales</taxon>
        <taxon>Malvaceae</taxon>
        <taxon>Malvoideae</taxon>
        <taxon>Gossypium</taxon>
    </lineage>
</organism>
<evidence type="ECO:0000313" key="2">
    <source>
        <dbReference type="EMBL" id="KAA3477902.1"/>
    </source>
</evidence>
<dbReference type="EMBL" id="SMMG02000004">
    <property type="protein sequence ID" value="KAA3477902.1"/>
    <property type="molecule type" value="Genomic_DNA"/>
</dbReference>
<dbReference type="Proteomes" id="UP000325315">
    <property type="component" value="Unassembled WGS sequence"/>
</dbReference>
<name>A0A5B6WAQ0_9ROSI</name>
<keyword evidence="1" id="KW-0732">Signal</keyword>
<keyword evidence="3" id="KW-1185">Reference proteome</keyword>
<protein>
    <submittedName>
        <fullName evidence="2">Retrotransposon gag protein</fullName>
    </submittedName>
</protein>
<sequence length="109" mass="12451">MGLFKINLALLTWVSMNLQYSDEVDLDSVICSTLRYLGVFDEAVKLLLIPFALGGRVEEWLELPPGTITSWEEFVQLFLWRLIPMPSILGTYEELLKFKQSPTEILGQA</sequence>
<evidence type="ECO:0000256" key="1">
    <source>
        <dbReference type="SAM" id="SignalP"/>
    </source>
</evidence>
<reference evidence="3" key="1">
    <citation type="journal article" date="2019" name="Plant Biotechnol. J.">
        <title>Genome sequencing of the Australian wild diploid species Gossypium australe highlights disease resistance and delayed gland morphogenesis.</title>
        <authorList>
            <person name="Cai Y."/>
            <person name="Cai X."/>
            <person name="Wang Q."/>
            <person name="Wang P."/>
            <person name="Zhang Y."/>
            <person name="Cai C."/>
            <person name="Xu Y."/>
            <person name="Wang K."/>
            <person name="Zhou Z."/>
            <person name="Wang C."/>
            <person name="Geng S."/>
            <person name="Li B."/>
            <person name="Dong Q."/>
            <person name="Hou Y."/>
            <person name="Wang H."/>
            <person name="Ai P."/>
            <person name="Liu Z."/>
            <person name="Yi F."/>
            <person name="Sun M."/>
            <person name="An G."/>
            <person name="Cheng J."/>
            <person name="Zhang Y."/>
            <person name="Shi Q."/>
            <person name="Xie Y."/>
            <person name="Shi X."/>
            <person name="Chang Y."/>
            <person name="Huang F."/>
            <person name="Chen Y."/>
            <person name="Hong S."/>
            <person name="Mi L."/>
            <person name="Sun Q."/>
            <person name="Zhang L."/>
            <person name="Zhou B."/>
            <person name="Peng R."/>
            <person name="Zhang X."/>
            <person name="Liu F."/>
        </authorList>
    </citation>
    <scope>NUCLEOTIDE SEQUENCE [LARGE SCALE GENOMIC DNA]</scope>
    <source>
        <strain evidence="3">cv. PA1801</strain>
    </source>
</reference>